<reference evidence="1" key="1">
    <citation type="journal article" date="2014" name="Front. Microbiol.">
        <title>High frequency of phylogenetically diverse reductive dehalogenase-homologous genes in deep subseafloor sedimentary metagenomes.</title>
        <authorList>
            <person name="Kawai M."/>
            <person name="Futagami T."/>
            <person name="Toyoda A."/>
            <person name="Takaki Y."/>
            <person name="Nishi S."/>
            <person name="Hori S."/>
            <person name="Arai W."/>
            <person name="Tsubouchi T."/>
            <person name="Morono Y."/>
            <person name="Uchiyama I."/>
            <person name="Ito T."/>
            <person name="Fujiyama A."/>
            <person name="Inagaki F."/>
            <person name="Takami H."/>
        </authorList>
    </citation>
    <scope>NUCLEOTIDE SEQUENCE</scope>
    <source>
        <strain evidence="1">Expedition CK06-06</strain>
    </source>
</reference>
<sequence length="86" mass="9092">QAMSQLAVALPAGPILPEIPVVPEAVPTAEPFAQVIKGFEDILPEGAPKVSEGIRAFAMGGYRPIEEEKPPKAAYRVMGSGYRSIS</sequence>
<dbReference type="AlphaFoldDB" id="X1UEM0"/>
<evidence type="ECO:0000313" key="1">
    <source>
        <dbReference type="EMBL" id="GAJ01997.1"/>
    </source>
</evidence>
<organism evidence="1">
    <name type="scientific">marine sediment metagenome</name>
    <dbReference type="NCBI Taxonomy" id="412755"/>
    <lineage>
        <taxon>unclassified sequences</taxon>
        <taxon>metagenomes</taxon>
        <taxon>ecological metagenomes</taxon>
    </lineage>
</organism>
<dbReference type="EMBL" id="BARW01016133">
    <property type="protein sequence ID" value="GAJ01997.1"/>
    <property type="molecule type" value="Genomic_DNA"/>
</dbReference>
<protein>
    <submittedName>
        <fullName evidence="1">Uncharacterized protein</fullName>
    </submittedName>
</protein>
<feature type="non-terminal residue" evidence="1">
    <location>
        <position position="1"/>
    </location>
</feature>
<name>X1UEM0_9ZZZZ</name>
<accession>X1UEM0</accession>
<proteinExistence type="predicted"/>
<comment type="caution">
    <text evidence="1">The sequence shown here is derived from an EMBL/GenBank/DDBJ whole genome shotgun (WGS) entry which is preliminary data.</text>
</comment>
<gene>
    <name evidence="1" type="ORF">S12H4_28160</name>
</gene>